<dbReference type="Pfam" id="PF20093">
    <property type="entry name" value="DUF6484"/>
    <property type="match status" value="1"/>
</dbReference>
<dbReference type="Proteomes" id="UP000013047">
    <property type="component" value="Unassembled WGS sequence"/>
</dbReference>
<keyword evidence="3" id="KW-1185">Reference proteome</keyword>
<feature type="domain" description="DUF6484" evidence="1">
    <location>
        <begin position="50"/>
        <end position="111"/>
    </location>
</feature>
<reference evidence="2 3" key="1">
    <citation type="submission" date="2012-09" db="EMBL/GenBank/DDBJ databases">
        <title>Draft Genome Sequences of 6 Strains from Genus Thauera.</title>
        <authorList>
            <person name="Liu B."/>
            <person name="Shapleigh J.P."/>
            <person name="Frostegard A.H."/>
        </authorList>
    </citation>
    <scope>NUCLEOTIDE SEQUENCE [LARGE SCALE GENOMIC DNA]</scope>
    <source>
        <strain evidence="2 3">B4P</strain>
    </source>
</reference>
<name>N6YPE0_9RHOO</name>
<organism evidence="2 3">
    <name type="scientific">Thauera phenylacetica B4P</name>
    <dbReference type="NCBI Taxonomy" id="1234382"/>
    <lineage>
        <taxon>Bacteria</taxon>
        <taxon>Pseudomonadati</taxon>
        <taxon>Pseudomonadota</taxon>
        <taxon>Betaproteobacteria</taxon>
        <taxon>Rhodocyclales</taxon>
        <taxon>Zoogloeaceae</taxon>
        <taxon>Thauera</taxon>
    </lineage>
</organism>
<dbReference type="AlphaFoldDB" id="N6YPE0"/>
<evidence type="ECO:0000259" key="1">
    <source>
        <dbReference type="Pfam" id="PF20093"/>
    </source>
</evidence>
<dbReference type="RefSeq" id="WP_004367905.1">
    <property type="nucleotide sequence ID" value="NZ_AMXF01000132.1"/>
</dbReference>
<dbReference type="EMBL" id="AMXF01000132">
    <property type="protein sequence ID" value="ENO96161.1"/>
    <property type="molecule type" value="Genomic_DNA"/>
</dbReference>
<proteinExistence type="predicted"/>
<evidence type="ECO:0000313" key="3">
    <source>
        <dbReference type="Proteomes" id="UP000013047"/>
    </source>
</evidence>
<dbReference type="InterPro" id="IPR045506">
    <property type="entry name" value="DUF6484"/>
</dbReference>
<evidence type="ECO:0000313" key="2">
    <source>
        <dbReference type="EMBL" id="ENO96161.1"/>
    </source>
</evidence>
<comment type="caution">
    <text evidence="2">The sequence shown here is derived from an EMBL/GenBank/DDBJ whole genome shotgun (WGS) entry which is preliminary data.</text>
</comment>
<gene>
    <name evidence="2" type="ORF">C667_15379</name>
</gene>
<accession>N6YPE0</accession>
<protein>
    <recommendedName>
        <fullName evidence="1">DUF6484 domain-containing protein</fullName>
    </recommendedName>
</protein>
<sequence length="185" mass="19497">MEKTMSGRDPIEGSSLPKAAFRDGAELLQPLLEGTSAVTSAPQRVDGVLVGELVAIADEGRTPLVLYPGQPGTAAIGARSTVDLHGAHIGKRMVLMFEGGDPLRPIVMGVLRQGEGWPLEERPGQVELDVDGERMTVSAREQLVLRCGKASVTLTKAGKVLIQGTYVSSRSSGVNRVKGGSIQLN</sequence>